<dbReference type="InterPro" id="IPR045864">
    <property type="entry name" value="aa-tRNA-synth_II/BPL/LPL"/>
</dbReference>
<comment type="domain">
    <text evidence="12">Consists of two distinct domains, a catalytic core and a N-terminal extension that is involved in tRNA binding.</text>
</comment>
<keyword evidence="4 12" id="KW-0963">Cytoplasm</keyword>
<evidence type="ECO:0000256" key="10">
    <source>
        <dbReference type="ARBA" id="ARBA00047929"/>
    </source>
</evidence>
<evidence type="ECO:0000256" key="9">
    <source>
        <dbReference type="ARBA" id="ARBA00023146"/>
    </source>
</evidence>
<keyword evidence="9 12" id="KW-0030">Aminoacyl-tRNA synthetase</keyword>
<dbReference type="Pfam" id="PF02403">
    <property type="entry name" value="Seryl_tRNA_N"/>
    <property type="match status" value="1"/>
</dbReference>
<feature type="binding site" evidence="12">
    <location>
        <begin position="229"/>
        <end position="231"/>
    </location>
    <ligand>
        <name>L-serine</name>
        <dbReference type="ChEBI" id="CHEBI:33384"/>
    </ligand>
</feature>
<dbReference type="UniPathway" id="UPA00906">
    <property type="reaction ID" value="UER00895"/>
</dbReference>
<dbReference type="EC" id="6.1.1.11" evidence="12"/>
<evidence type="ECO:0000256" key="1">
    <source>
        <dbReference type="ARBA" id="ARBA00004496"/>
    </source>
</evidence>
<proteinExistence type="inferred from homology"/>
<dbReference type="SUPFAM" id="SSF46589">
    <property type="entry name" value="tRNA-binding arm"/>
    <property type="match status" value="1"/>
</dbReference>
<dbReference type="NCBIfam" id="TIGR00414">
    <property type="entry name" value="serS"/>
    <property type="match status" value="1"/>
</dbReference>
<dbReference type="Pfam" id="PF00587">
    <property type="entry name" value="tRNA-synt_2b"/>
    <property type="match status" value="1"/>
</dbReference>
<comment type="subcellular location">
    <subcellularLocation>
        <location evidence="1 12">Cytoplasm</location>
    </subcellularLocation>
</comment>
<dbReference type="GO" id="GO:0005524">
    <property type="term" value="F:ATP binding"/>
    <property type="evidence" value="ECO:0007669"/>
    <property type="project" value="UniProtKB-UniRule"/>
</dbReference>
<feature type="binding site" evidence="12">
    <location>
        <position position="383"/>
    </location>
    <ligand>
        <name>L-serine</name>
        <dbReference type="ChEBI" id="CHEBI:33384"/>
    </ligand>
</feature>
<dbReference type="PIRSF" id="PIRSF001529">
    <property type="entry name" value="Ser-tRNA-synth_IIa"/>
    <property type="match status" value="1"/>
</dbReference>
<feature type="binding site" evidence="12">
    <location>
        <position position="276"/>
    </location>
    <ligand>
        <name>ATP</name>
        <dbReference type="ChEBI" id="CHEBI:30616"/>
    </ligand>
</feature>
<dbReference type="PRINTS" id="PR00981">
    <property type="entry name" value="TRNASYNTHSER"/>
</dbReference>
<comment type="pathway">
    <text evidence="2 12">Aminoacyl-tRNA biosynthesis; selenocysteinyl-tRNA(Sec) biosynthesis; L-seryl-tRNA(Sec) from L-serine and tRNA(Sec): step 1/1.</text>
</comment>
<evidence type="ECO:0000256" key="3">
    <source>
        <dbReference type="ARBA" id="ARBA00010728"/>
    </source>
</evidence>
<dbReference type="HAMAP" id="MF_00176">
    <property type="entry name" value="Ser_tRNA_synth_type1"/>
    <property type="match status" value="1"/>
</dbReference>
<dbReference type="InterPro" id="IPR033729">
    <property type="entry name" value="SerRS_core"/>
</dbReference>
<evidence type="ECO:0000256" key="4">
    <source>
        <dbReference type="ARBA" id="ARBA00022490"/>
    </source>
</evidence>
<dbReference type="GO" id="GO:0004828">
    <property type="term" value="F:serine-tRNA ligase activity"/>
    <property type="evidence" value="ECO:0007669"/>
    <property type="project" value="UniProtKB-UniRule"/>
</dbReference>
<comment type="similarity">
    <text evidence="3 12">Belongs to the class-II aminoacyl-tRNA synthetase family. Type-1 seryl-tRNA synthetase subfamily.</text>
</comment>
<dbReference type="InterPro" id="IPR002314">
    <property type="entry name" value="aa-tRNA-synt_IIb"/>
</dbReference>
<evidence type="ECO:0000313" key="17">
    <source>
        <dbReference type="EMBL" id="HEF65235.1"/>
    </source>
</evidence>
<evidence type="ECO:0000259" key="16">
    <source>
        <dbReference type="PROSITE" id="PS50862"/>
    </source>
</evidence>
<evidence type="ECO:0000256" key="6">
    <source>
        <dbReference type="ARBA" id="ARBA00022741"/>
    </source>
</evidence>
<evidence type="ECO:0000256" key="14">
    <source>
        <dbReference type="PIRSR" id="PIRSR001529-2"/>
    </source>
</evidence>
<evidence type="ECO:0000256" key="15">
    <source>
        <dbReference type="SAM" id="Coils"/>
    </source>
</evidence>
<feature type="coiled-coil region" evidence="15">
    <location>
        <begin position="30"/>
        <end position="101"/>
    </location>
</feature>
<dbReference type="Gene3D" id="3.30.930.10">
    <property type="entry name" value="Bira Bifunctional Protein, Domain 2"/>
    <property type="match status" value="1"/>
</dbReference>
<dbReference type="CDD" id="cd00770">
    <property type="entry name" value="SerRS_core"/>
    <property type="match status" value="1"/>
</dbReference>
<keyword evidence="15" id="KW-0175">Coiled coil</keyword>
<comment type="catalytic activity">
    <reaction evidence="11 12">
        <text>tRNA(Ser) + L-serine + ATP = L-seryl-tRNA(Ser) + AMP + diphosphate + H(+)</text>
        <dbReference type="Rhea" id="RHEA:12292"/>
        <dbReference type="Rhea" id="RHEA-COMP:9669"/>
        <dbReference type="Rhea" id="RHEA-COMP:9703"/>
        <dbReference type="ChEBI" id="CHEBI:15378"/>
        <dbReference type="ChEBI" id="CHEBI:30616"/>
        <dbReference type="ChEBI" id="CHEBI:33019"/>
        <dbReference type="ChEBI" id="CHEBI:33384"/>
        <dbReference type="ChEBI" id="CHEBI:78442"/>
        <dbReference type="ChEBI" id="CHEBI:78533"/>
        <dbReference type="ChEBI" id="CHEBI:456215"/>
        <dbReference type="EC" id="6.1.1.11"/>
    </reaction>
</comment>
<feature type="binding site" evidence="13">
    <location>
        <position position="381"/>
    </location>
    <ligand>
        <name>L-serine</name>
        <dbReference type="ChEBI" id="CHEBI:33384"/>
    </ligand>
</feature>
<keyword evidence="8 12" id="KW-0648">Protein biosynthesis</keyword>
<feature type="binding site" evidence="13">
    <location>
        <position position="229"/>
    </location>
    <ligand>
        <name>L-serine</name>
        <dbReference type="ChEBI" id="CHEBI:33384"/>
    </ligand>
</feature>
<evidence type="ECO:0000256" key="13">
    <source>
        <dbReference type="PIRSR" id="PIRSR001529-1"/>
    </source>
</evidence>
<keyword evidence="5 12" id="KW-0436">Ligase</keyword>
<feature type="binding site" evidence="12 13">
    <location>
        <position position="283"/>
    </location>
    <ligand>
        <name>L-serine</name>
        <dbReference type="ChEBI" id="CHEBI:33384"/>
    </ligand>
</feature>
<dbReference type="EMBL" id="DSJL01000011">
    <property type="protein sequence ID" value="HEF65235.1"/>
    <property type="molecule type" value="Genomic_DNA"/>
</dbReference>
<feature type="domain" description="Aminoacyl-transfer RNA synthetases class-II family profile" evidence="16">
    <location>
        <begin position="137"/>
        <end position="408"/>
    </location>
</feature>
<dbReference type="InterPro" id="IPR042103">
    <property type="entry name" value="SerRS_1_N_sf"/>
</dbReference>
<dbReference type="GO" id="GO:0006434">
    <property type="term" value="P:seryl-tRNA aminoacylation"/>
    <property type="evidence" value="ECO:0007669"/>
    <property type="project" value="UniProtKB-UniRule"/>
</dbReference>
<dbReference type="PROSITE" id="PS50862">
    <property type="entry name" value="AA_TRNA_LIGASE_II"/>
    <property type="match status" value="1"/>
</dbReference>
<keyword evidence="7 12" id="KW-0067">ATP-binding</keyword>
<dbReference type="GO" id="GO:0016260">
    <property type="term" value="P:selenocysteine biosynthetic process"/>
    <property type="evidence" value="ECO:0007669"/>
    <property type="project" value="UniProtKB-UniRule"/>
</dbReference>
<comment type="function">
    <text evidence="12">Catalyzes the attachment of serine to tRNA(Ser). Is also able to aminoacylate tRNA(Sec) with serine, to form the misacylated tRNA L-seryl-tRNA(Sec), which will be further converted into selenocysteinyl-tRNA(Sec).</text>
</comment>
<reference evidence="17" key="1">
    <citation type="journal article" date="2020" name="mSystems">
        <title>Genome- and Community-Level Interaction Insights into Carbon Utilization and Element Cycling Functions of Hydrothermarchaeota in Hydrothermal Sediment.</title>
        <authorList>
            <person name="Zhou Z."/>
            <person name="Liu Y."/>
            <person name="Xu W."/>
            <person name="Pan J."/>
            <person name="Luo Z.H."/>
            <person name="Li M."/>
        </authorList>
    </citation>
    <scope>NUCLEOTIDE SEQUENCE [LARGE SCALE GENOMIC DNA]</scope>
    <source>
        <strain evidence="17">SpSt-222</strain>
    </source>
</reference>
<dbReference type="InterPro" id="IPR006195">
    <property type="entry name" value="aa-tRNA-synth_II"/>
</dbReference>
<feature type="binding site" evidence="12 14">
    <location>
        <begin position="347"/>
        <end position="350"/>
    </location>
    <ligand>
        <name>ATP</name>
        <dbReference type="ChEBI" id="CHEBI:30616"/>
    </ligand>
</feature>
<comment type="catalytic activity">
    <reaction evidence="10 12">
        <text>tRNA(Sec) + L-serine + ATP = L-seryl-tRNA(Sec) + AMP + diphosphate + H(+)</text>
        <dbReference type="Rhea" id="RHEA:42580"/>
        <dbReference type="Rhea" id="RHEA-COMP:9742"/>
        <dbReference type="Rhea" id="RHEA-COMP:10128"/>
        <dbReference type="ChEBI" id="CHEBI:15378"/>
        <dbReference type="ChEBI" id="CHEBI:30616"/>
        <dbReference type="ChEBI" id="CHEBI:33019"/>
        <dbReference type="ChEBI" id="CHEBI:33384"/>
        <dbReference type="ChEBI" id="CHEBI:78442"/>
        <dbReference type="ChEBI" id="CHEBI:78533"/>
        <dbReference type="ChEBI" id="CHEBI:456215"/>
        <dbReference type="EC" id="6.1.1.11"/>
    </reaction>
</comment>
<evidence type="ECO:0000256" key="5">
    <source>
        <dbReference type="ARBA" id="ARBA00022598"/>
    </source>
</evidence>
<dbReference type="AlphaFoldDB" id="A0A7C1X3J3"/>
<organism evidence="17">
    <name type="scientific">Thermomicrobium roseum</name>
    <dbReference type="NCBI Taxonomy" id="500"/>
    <lineage>
        <taxon>Bacteria</taxon>
        <taxon>Pseudomonadati</taxon>
        <taxon>Thermomicrobiota</taxon>
        <taxon>Thermomicrobia</taxon>
        <taxon>Thermomicrobiales</taxon>
        <taxon>Thermomicrobiaceae</taxon>
        <taxon>Thermomicrobium</taxon>
    </lineage>
</organism>
<sequence length="445" mass="50908">MLDLRLIREHPEMIREALRKLNTEAPIDEILELDERRRRLVAEVEQLKAQRNAESRRIAGLSPGPEREAAIAAMRALGDRIEELDRELAAVEERLQALLLEVPNLPDPDVPVGPDESFNVVVRHWGEPRQFDFPVKPHWELAEELGLIDFERGVKIAGSRFYVLRGDLARLQRALITWMIDLHVTKHGYLEVYPPFLVRREAMIGTGNLPKFGDNLYHDEETDLWLIPTAEVPVTNLFRDEILPPGSLPIYLVAATPCFRKEKVSAGRDVRGIKRVHQFEKVEMVKFVEPERSDEELQRLVADAEDVLRHLELPYRVVQMCTGDLSFTAAKKFDLEVWAPGSQEWLEVSSCSNFRDFQARRANIRFRPSEGARPQFVHTLNGSGLALPRTLIAIMENYQQPDGSIEIPAVLRPYMGGQERISRQPAYWDPAQARRAREQALTGDG</sequence>
<evidence type="ECO:0000256" key="7">
    <source>
        <dbReference type="ARBA" id="ARBA00022840"/>
    </source>
</evidence>
<gene>
    <name evidence="12" type="primary">serS</name>
    <name evidence="17" type="ORF">ENP47_06535</name>
</gene>
<comment type="caution">
    <text evidence="17">The sequence shown here is derived from an EMBL/GenBank/DDBJ whole genome shotgun (WGS) entry which is preliminary data.</text>
</comment>
<accession>A0A7C1X3J3</accession>
<feature type="binding site" evidence="12 14">
    <location>
        <begin position="260"/>
        <end position="262"/>
    </location>
    <ligand>
        <name>ATP</name>
        <dbReference type="ChEBI" id="CHEBI:30616"/>
    </ligand>
</feature>
<evidence type="ECO:0000256" key="11">
    <source>
        <dbReference type="ARBA" id="ARBA00048823"/>
    </source>
</evidence>
<dbReference type="InterPro" id="IPR002317">
    <property type="entry name" value="Ser-tRNA-ligase_type_1"/>
</dbReference>
<dbReference type="PANTHER" id="PTHR43697:SF1">
    <property type="entry name" value="SERINE--TRNA LIGASE"/>
    <property type="match status" value="1"/>
</dbReference>
<feature type="binding site" evidence="14">
    <location>
        <begin position="276"/>
        <end position="279"/>
    </location>
    <ligand>
        <name>ATP</name>
        <dbReference type="ChEBI" id="CHEBI:30616"/>
    </ligand>
</feature>
<dbReference type="GO" id="GO:0005737">
    <property type="term" value="C:cytoplasm"/>
    <property type="evidence" value="ECO:0007669"/>
    <property type="project" value="UniProtKB-SubCell"/>
</dbReference>
<evidence type="ECO:0000256" key="8">
    <source>
        <dbReference type="ARBA" id="ARBA00022917"/>
    </source>
</evidence>
<comment type="subunit">
    <text evidence="12">Homodimer. The tRNA molecule binds across the dimer.</text>
</comment>
<evidence type="ECO:0000256" key="12">
    <source>
        <dbReference type="HAMAP-Rule" id="MF_00176"/>
    </source>
</evidence>
<name>A0A7C1X3J3_THERO</name>
<dbReference type="Gene3D" id="1.10.287.40">
    <property type="entry name" value="Serine-tRNA synthetase, tRNA binding domain"/>
    <property type="match status" value="1"/>
</dbReference>
<evidence type="ECO:0000256" key="2">
    <source>
        <dbReference type="ARBA" id="ARBA00005045"/>
    </source>
</evidence>
<dbReference type="InterPro" id="IPR010978">
    <property type="entry name" value="tRNA-bd_arm"/>
</dbReference>
<dbReference type="InterPro" id="IPR015866">
    <property type="entry name" value="Ser-tRNA-synth_1_N"/>
</dbReference>
<keyword evidence="6 12" id="KW-0547">Nucleotide-binding</keyword>
<feature type="binding site" evidence="13">
    <location>
        <position position="260"/>
    </location>
    <ligand>
        <name>L-serine</name>
        <dbReference type="ChEBI" id="CHEBI:33384"/>
    </ligand>
</feature>
<dbReference type="SUPFAM" id="SSF55681">
    <property type="entry name" value="Class II aaRS and biotin synthetases"/>
    <property type="match status" value="1"/>
</dbReference>
<protein>
    <recommendedName>
        <fullName evidence="12">Serine--tRNA ligase</fullName>
        <ecNumber evidence="12">6.1.1.11</ecNumber>
    </recommendedName>
    <alternativeName>
        <fullName evidence="12">Seryl-tRNA synthetase</fullName>
        <shortName evidence="12">SerRS</shortName>
    </alternativeName>
    <alternativeName>
        <fullName evidence="12">Seryl-tRNA(Ser/Sec) synthetase</fullName>
    </alternativeName>
</protein>
<dbReference type="PANTHER" id="PTHR43697">
    <property type="entry name" value="SERYL-TRNA SYNTHETASE"/>
    <property type="match status" value="1"/>
</dbReference>